<gene>
    <name evidence="1" type="ORF">Moror_2908</name>
</gene>
<comment type="caution">
    <text evidence="1">The sequence shown here is derived from an EMBL/GenBank/DDBJ whole genome shotgun (WGS) entry which is preliminary data.</text>
</comment>
<dbReference type="EMBL" id="AWSO01000363">
    <property type="protein sequence ID" value="ESK91188.1"/>
    <property type="molecule type" value="Genomic_DNA"/>
</dbReference>
<reference evidence="1 2" key="1">
    <citation type="journal article" date="2014" name="BMC Genomics">
        <title>Genome and secretome analysis of the hemibiotrophic fungal pathogen, Moniliophthora roreri, which causes frosty pod rot disease of cacao: mechanisms of the biotrophic and necrotrophic phases.</title>
        <authorList>
            <person name="Meinhardt L.W."/>
            <person name="Costa G.G.L."/>
            <person name="Thomazella D.P.T."/>
            <person name="Teixeira P.J.P.L."/>
            <person name="Carazzolle M.F."/>
            <person name="Schuster S.C."/>
            <person name="Carlson J.E."/>
            <person name="Guiltinan M.J."/>
            <person name="Mieczkowski P."/>
            <person name="Farmer A."/>
            <person name="Ramaraj T."/>
            <person name="Crozier J."/>
            <person name="Davis R.E."/>
            <person name="Shao J."/>
            <person name="Melnick R.L."/>
            <person name="Pereira G.A.G."/>
            <person name="Bailey B.A."/>
        </authorList>
    </citation>
    <scope>NUCLEOTIDE SEQUENCE [LARGE SCALE GENOMIC DNA]</scope>
    <source>
        <strain evidence="1 2">MCA 2997</strain>
    </source>
</reference>
<dbReference type="Proteomes" id="UP000017559">
    <property type="component" value="Unassembled WGS sequence"/>
</dbReference>
<proteinExistence type="predicted"/>
<protein>
    <submittedName>
        <fullName evidence="1">Uncharacterized protein</fullName>
    </submittedName>
</protein>
<organism evidence="1 2">
    <name type="scientific">Moniliophthora roreri (strain MCA 2997)</name>
    <name type="common">Cocoa frosty pod rot fungus</name>
    <name type="synonym">Crinipellis roreri</name>
    <dbReference type="NCBI Taxonomy" id="1381753"/>
    <lineage>
        <taxon>Eukaryota</taxon>
        <taxon>Fungi</taxon>
        <taxon>Dikarya</taxon>
        <taxon>Basidiomycota</taxon>
        <taxon>Agaricomycotina</taxon>
        <taxon>Agaricomycetes</taxon>
        <taxon>Agaricomycetidae</taxon>
        <taxon>Agaricales</taxon>
        <taxon>Marasmiineae</taxon>
        <taxon>Marasmiaceae</taxon>
        <taxon>Moniliophthora</taxon>
    </lineage>
</organism>
<dbReference type="KEGG" id="mrr:Moror_2908"/>
<dbReference type="AlphaFoldDB" id="V2WWH7"/>
<keyword evidence="2" id="KW-1185">Reference proteome</keyword>
<evidence type="ECO:0000313" key="1">
    <source>
        <dbReference type="EMBL" id="ESK91188.1"/>
    </source>
</evidence>
<accession>V2WWH7</accession>
<evidence type="ECO:0000313" key="2">
    <source>
        <dbReference type="Proteomes" id="UP000017559"/>
    </source>
</evidence>
<sequence length="101" mass="11222">MDDMRQLRFNAISKSLLDVGLEHCGVPSAFLDRRITLLAPARDPDLRERFTTFCTISTSSKRCPAWLSQIASILRNEAGDKVDDFMVVPRIILSIGSIPGS</sequence>
<dbReference type="HOGENOM" id="CLU_2292383_0_0_1"/>
<name>V2WWH7_MONRO</name>